<dbReference type="EMBL" id="QWLA01000040">
    <property type="protein sequence ID" value="RIH85587.1"/>
    <property type="molecule type" value="Genomic_DNA"/>
</dbReference>
<evidence type="ECO:0000313" key="2">
    <source>
        <dbReference type="Proteomes" id="UP000265341"/>
    </source>
</evidence>
<dbReference type="RefSeq" id="WP_182482767.1">
    <property type="nucleotide sequence ID" value="NZ_QWLA01000040.1"/>
</dbReference>
<dbReference type="Proteomes" id="UP000265341">
    <property type="component" value="Unassembled WGS sequence"/>
</dbReference>
<reference evidence="1 2" key="1">
    <citation type="submission" date="2018-08" db="EMBL/GenBank/DDBJ databases">
        <title>Meiothermus roseus NBRC 110900 genome sequencing project.</title>
        <authorList>
            <person name="Da Costa M.S."/>
            <person name="Albuquerque L."/>
            <person name="Raposo P."/>
            <person name="Froufe H.J.C."/>
            <person name="Barroso C.S."/>
            <person name="Egas C."/>
        </authorList>
    </citation>
    <scope>NUCLEOTIDE SEQUENCE [LARGE SCALE GENOMIC DNA]</scope>
    <source>
        <strain evidence="1 2">NBRC 110900</strain>
    </source>
</reference>
<name>A0A399ELT3_9DEIN</name>
<proteinExistence type="predicted"/>
<evidence type="ECO:0000313" key="1">
    <source>
        <dbReference type="EMBL" id="RIH85587.1"/>
    </source>
</evidence>
<accession>A0A399ELT3</accession>
<sequence>MEFRDPAALKGPQWQYLPSEEFARVLAGFEAEDQLEAWIREGALEVEEWIESTGEERKRPD</sequence>
<organism evidence="1 2">
    <name type="scientific">Calidithermus roseus</name>
    <dbReference type="NCBI Taxonomy" id="1644118"/>
    <lineage>
        <taxon>Bacteria</taxon>
        <taxon>Thermotogati</taxon>
        <taxon>Deinococcota</taxon>
        <taxon>Deinococci</taxon>
        <taxon>Thermales</taxon>
        <taxon>Thermaceae</taxon>
        <taxon>Calidithermus</taxon>
    </lineage>
</organism>
<comment type="caution">
    <text evidence="1">The sequence shown here is derived from an EMBL/GenBank/DDBJ whole genome shotgun (WGS) entry which is preliminary data.</text>
</comment>
<keyword evidence="2" id="KW-1185">Reference proteome</keyword>
<gene>
    <name evidence="1" type="ORF">Mrose_02151</name>
</gene>
<dbReference type="AlphaFoldDB" id="A0A399ELT3"/>
<protein>
    <submittedName>
        <fullName evidence="1">Uncharacterized protein</fullName>
    </submittedName>
</protein>